<accession>A0AAN9BZ34</accession>
<proteinExistence type="predicted"/>
<dbReference type="GO" id="GO:0008270">
    <property type="term" value="F:zinc ion binding"/>
    <property type="evidence" value="ECO:0007669"/>
    <property type="project" value="UniProtKB-KW"/>
</dbReference>
<dbReference type="Gene3D" id="4.10.1110.10">
    <property type="entry name" value="AN1-like Zinc finger"/>
    <property type="match status" value="2"/>
</dbReference>
<dbReference type="PANTHER" id="PTHR14677">
    <property type="entry name" value="ARSENITE INDUCUBLE RNA ASSOCIATED PROTEIN AIP-1-RELATED"/>
    <property type="match status" value="1"/>
</dbReference>
<keyword evidence="2 4" id="KW-0863">Zinc-finger</keyword>
<dbReference type="AlphaFoldDB" id="A0AAN9BZ34"/>
<gene>
    <name evidence="6" type="ORF">V1264_000340</name>
</gene>
<dbReference type="SUPFAM" id="SSF118310">
    <property type="entry name" value="AN1-like Zinc finger"/>
    <property type="match status" value="2"/>
</dbReference>
<evidence type="ECO:0000313" key="6">
    <source>
        <dbReference type="EMBL" id="KAK7114254.1"/>
    </source>
</evidence>
<comment type="caution">
    <text evidence="6">The sequence shown here is derived from an EMBL/GenBank/DDBJ whole genome shotgun (WGS) entry which is preliminary data.</text>
</comment>
<feature type="domain" description="AN1-type" evidence="5">
    <location>
        <begin position="5"/>
        <end position="53"/>
    </location>
</feature>
<evidence type="ECO:0000313" key="7">
    <source>
        <dbReference type="Proteomes" id="UP001374579"/>
    </source>
</evidence>
<dbReference type="InterPro" id="IPR035896">
    <property type="entry name" value="AN1-like_Znf"/>
</dbReference>
<evidence type="ECO:0000256" key="1">
    <source>
        <dbReference type="ARBA" id="ARBA00022723"/>
    </source>
</evidence>
<reference evidence="6 7" key="1">
    <citation type="submission" date="2024-02" db="EMBL/GenBank/DDBJ databases">
        <title>Chromosome-scale genome assembly of the rough periwinkle Littorina saxatilis.</title>
        <authorList>
            <person name="De Jode A."/>
            <person name="Faria R."/>
            <person name="Formenti G."/>
            <person name="Sims Y."/>
            <person name="Smith T.P."/>
            <person name="Tracey A."/>
            <person name="Wood J.M.D."/>
            <person name="Zagrodzka Z.B."/>
            <person name="Johannesson K."/>
            <person name="Butlin R.K."/>
            <person name="Leder E.H."/>
        </authorList>
    </citation>
    <scope>NUCLEOTIDE SEQUENCE [LARGE SCALE GENOMIC DNA]</scope>
    <source>
        <strain evidence="6">Snail1</strain>
        <tissue evidence="6">Muscle</tissue>
    </source>
</reference>
<dbReference type="SMART" id="SM00154">
    <property type="entry name" value="ZnF_AN1"/>
    <property type="match status" value="2"/>
</dbReference>
<evidence type="ECO:0000256" key="3">
    <source>
        <dbReference type="ARBA" id="ARBA00022833"/>
    </source>
</evidence>
<dbReference type="Pfam" id="PF25327">
    <property type="entry name" value="UBL_ZFAND1"/>
    <property type="match status" value="1"/>
</dbReference>
<keyword evidence="7" id="KW-1185">Reference proteome</keyword>
<dbReference type="Proteomes" id="UP001374579">
    <property type="component" value="Unassembled WGS sequence"/>
</dbReference>
<protein>
    <recommendedName>
        <fullName evidence="5">AN1-type domain-containing protein</fullName>
    </recommendedName>
</protein>
<dbReference type="EMBL" id="JBAMIC010000001">
    <property type="protein sequence ID" value="KAK7114254.1"/>
    <property type="molecule type" value="Genomic_DNA"/>
</dbReference>
<dbReference type="GO" id="GO:0005737">
    <property type="term" value="C:cytoplasm"/>
    <property type="evidence" value="ECO:0007669"/>
    <property type="project" value="TreeGrafter"/>
</dbReference>
<dbReference type="PROSITE" id="PS51039">
    <property type="entry name" value="ZF_AN1"/>
    <property type="match status" value="2"/>
</dbReference>
<evidence type="ECO:0000256" key="4">
    <source>
        <dbReference type="PROSITE-ProRule" id="PRU00449"/>
    </source>
</evidence>
<keyword evidence="3" id="KW-0862">Zinc</keyword>
<sequence length="269" mass="29434">MAELPHLGKHCAIDTCKQLDFLPFDCDGCGNTYCLQHKAKDDHQCDKHLLQTANAEYTGTKAFDCALDGCSNRELTPVPCEHCHLNFCLGHRHQHDHKCSELKTAPVPNAKTAEHVAQILGNKQTVAPKKPLRSVKSRQTAARVTLMKLKGQAGGDKGIPDTERVYFSIALPLASKLTPKALFFSKKWSVGRVVDYIADAAGLHNPNNTGAAKKLRLFVGDSGQLLPVDRSLEDVMTSDDFGVYNGSSVILDTVSDDVNVLPDLDKYHS</sequence>
<evidence type="ECO:0000259" key="5">
    <source>
        <dbReference type="PROSITE" id="PS51039"/>
    </source>
</evidence>
<dbReference type="PANTHER" id="PTHR14677:SF37">
    <property type="entry name" value="AN1-TYPE ZINC FINGER PROTEIN 1"/>
    <property type="match status" value="1"/>
</dbReference>
<organism evidence="6 7">
    <name type="scientific">Littorina saxatilis</name>
    <dbReference type="NCBI Taxonomy" id="31220"/>
    <lineage>
        <taxon>Eukaryota</taxon>
        <taxon>Metazoa</taxon>
        <taxon>Spiralia</taxon>
        <taxon>Lophotrochozoa</taxon>
        <taxon>Mollusca</taxon>
        <taxon>Gastropoda</taxon>
        <taxon>Caenogastropoda</taxon>
        <taxon>Littorinimorpha</taxon>
        <taxon>Littorinoidea</taxon>
        <taxon>Littorinidae</taxon>
        <taxon>Littorina</taxon>
    </lineage>
</organism>
<keyword evidence="1" id="KW-0479">Metal-binding</keyword>
<dbReference type="InterPro" id="IPR057358">
    <property type="entry name" value="UBL_ZFAND1-like"/>
</dbReference>
<feature type="domain" description="AN1-type" evidence="5">
    <location>
        <begin position="59"/>
        <end position="107"/>
    </location>
</feature>
<name>A0AAN9BZ34_9CAEN</name>
<dbReference type="Pfam" id="PF01428">
    <property type="entry name" value="zf-AN1"/>
    <property type="match status" value="2"/>
</dbReference>
<evidence type="ECO:0000256" key="2">
    <source>
        <dbReference type="ARBA" id="ARBA00022771"/>
    </source>
</evidence>
<dbReference type="InterPro" id="IPR000058">
    <property type="entry name" value="Znf_AN1"/>
</dbReference>